<sequence>MTNVPSGSKRPWDGSPELSHKRPRSGSRGWRDAHLGSPRGKPPADRRDSADRRKGDYGVGSRDHERRSGDYSRDRRDGRHHDRERSRDHHHRRHDSRREELKREAGRHGFPRQHPNGNGTARPEESEKEEGEISPHHSPTPPERRSRPSHAAETSSPHIASAPAPEPEQELDLATPPPIEETLAARRAKRQAILAKYAGSINTAPTATPSPEPSSAAEPPTATSAVSDHTSSRLQSVAVTPPPSVTPGASVTPDGKLTPPK</sequence>
<feature type="region of interest" description="Disordered" evidence="1">
    <location>
        <begin position="200"/>
        <end position="261"/>
    </location>
</feature>
<proteinExistence type="predicted"/>
<feature type="compositionally biased region" description="Basic and acidic residues" evidence="1">
    <location>
        <begin position="42"/>
        <end position="87"/>
    </location>
</feature>
<dbReference type="GeneID" id="18908655"/>
<evidence type="ECO:0000313" key="3">
    <source>
        <dbReference type="Proteomes" id="UP000008370"/>
    </source>
</evidence>
<gene>
    <name evidence="2" type="ORF">PHACADRAFT_145251</name>
</gene>
<dbReference type="STRING" id="650164.K5X035"/>
<keyword evidence="3" id="KW-1185">Reference proteome</keyword>
<dbReference type="HOGENOM" id="CLU_1177826_0_0_1"/>
<dbReference type="InParanoid" id="K5X035"/>
<dbReference type="OrthoDB" id="2757981at2759"/>
<evidence type="ECO:0000313" key="2">
    <source>
        <dbReference type="EMBL" id="EKM56132.1"/>
    </source>
</evidence>
<dbReference type="AlphaFoldDB" id="K5X035"/>
<evidence type="ECO:0000256" key="1">
    <source>
        <dbReference type="SAM" id="MobiDB-lite"/>
    </source>
</evidence>
<reference evidence="2 3" key="1">
    <citation type="journal article" date="2012" name="BMC Genomics">
        <title>Comparative genomics of the white-rot fungi, Phanerochaete carnosa and P. chrysosporium, to elucidate the genetic basis of the distinct wood types they colonize.</title>
        <authorList>
            <person name="Suzuki H."/>
            <person name="MacDonald J."/>
            <person name="Syed K."/>
            <person name="Salamov A."/>
            <person name="Hori C."/>
            <person name="Aerts A."/>
            <person name="Henrissat B."/>
            <person name="Wiebenga A."/>
            <person name="vanKuyk P.A."/>
            <person name="Barry K."/>
            <person name="Lindquist E."/>
            <person name="LaButti K."/>
            <person name="Lapidus A."/>
            <person name="Lucas S."/>
            <person name="Coutinho P."/>
            <person name="Gong Y."/>
            <person name="Samejima M."/>
            <person name="Mahadevan R."/>
            <person name="Abou-Zaid M."/>
            <person name="de Vries R.P."/>
            <person name="Igarashi K."/>
            <person name="Yadav J.S."/>
            <person name="Grigoriev I.V."/>
            <person name="Master E.R."/>
        </authorList>
    </citation>
    <scope>NUCLEOTIDE SEQUENCE [LARGE SCALE GENOMIC DNA]</scope>
    <source>
        <strain evidence="2 3">HHB-10118-sp</strain>
    </source>
</reference>
<protein>
    <submittedName>
        <fullName evidence="2">Uncharacterized protein</fullName>
    </submittedName>
</protein>
<accession>K5X035</accession>
<dbReference type="KEGG" id="pco:PHACADRAFT_145251"/>
<feature type="compositionally biased region" description="Low complexity" evidence="1">
    <location>
        <begin position="203"/>
        <end position="225"/>
    </location>
</feature>
<feature type="region of interest" description="Disordered" evidence="1">
    <location>
        <begin position="1"/>
        <end position="187"/>
    </location>
</feature>
<name>K5X035_PHACS</name>
<dbReference type="EMBL" id="JH930472">
    <property type="protein sequence ID" value="EKM56132.1"/>
    <property type="molecule type" value="Genomic_DNA"/>
</dbReference>
<dbReference type="RefSeq" id="XP_007396430.1">
    <property type="nucleotide sequence ID" value="XM_007396368.1"/>
</dbReference>
<feature type="compositionally biased region" description="Basic and acidic residues" evidence="1">
    <location>
        <begin position="96"/>
        <end position="107"/>
    </location>
</feature>
<feature type="compositionally biased region" description="Polar residues" evidence="1">
    <location>
        <begin position="226"/>
        <end position="235"/>
    </location>
</feature>
<organism evidence="2 3">
    <name type="scientific">Phanerochaete carnosa (strain HHB-10118-sp)</name>
    <name type="common">White-rot fungus</name>
    <name type="synonym">Peniophora carnosa</name>
    <dbReference type="NCBI Taxonomy" id="650164"/>
    <lineage>
        <taxon>Eukaryota</taxon>
        <taxon>Fungi</taxon>
        <taxon>Dikarya</taxon>
        <taxon>Basidiomycota</taxon>
        <taxon>Agaricomycotina</taxon>
        <taxon>Agaricomycetes</taxon>
        <taxon>Polyporales</taxon>
        <taxon>Phanerochaetaceae</taxon>
        <taxon>Phanerochaete</taxon>
    </lineage>
</organism>
<feature type="non-terminal residue" evidence="2">
    <location>
        <position position="1"/>
    </location>
</feature>
<dbReference type="Proteomes" id="UP000008370">
    <property type="component" value="Unassembled WGS sequence"/>
</dbReference>